<comment type="caution">
    <text evidence="3">The sequence shown here is derived from an EMBL/GenBank/DDBJ whole genome shotgun (WGS) entry which is preliminary data.</text>
</comment>
<evidence type="ECO:0000259" key="2">
    <source>
        <dbReference type="Pfam" id="PF06812"/>
    </source>
</evidence>
<dbReference type="PANTHER" id="PTHR37951">
    <property type="entry name" value="CYTOPLASMIC PROTEIN-RELATED"/>
    <property type="match status" value="1"/>
</dbReference>
<feature type="region of interest" description="Disordered" evidence="1">
    <location>
        <begin position="265"/>
        <end position="296"/>
    </location>
</feature>
<dbReference type="STRING" id="1219065.VPR01S_01_04980"/>
<proteinExistence type="predicted"/>
<dbReference type="InterPro" id="IPR017740">
    <property type="entry name" value="TssA-like"/>
</dbReference>
<evidence type="ECO:0000313" key="3">
    <source>
        <dbReference type="EMBL" id="GAD65724.1"/>
    </source>
</evidence>
<feature type="region of interest" description="Disordered" evidence="1">
    <location>
        <begin position="414"/>
        <end position="461"/>
    </location>
</feature>
<gene>
    <name evidence="3" type="ORF">VPR01S_01_04980</name>
</gene>
<keyword evidence="4" id="KW-1185">Reference proteome</keyword>
<dbReference type="Proteomes" id="UP000016570">
    <property type="component" value="Unassembled WGS sequence"/>
</dbReference>
<feature type="compositionally biased region" description="Low complexity" evidence="1">
    <location>
        <begin position="435"/>
        <end position="448"/>
    </location>
</feature>
<organism evidence="3 4">
    <name type="scientific">Vibrio proteolyticus NBRC 13287</name>
    <dbReference type="NCBI Taxonomy" id="1219065"/>
    <lineage>
        <taxon>Bacteria</taxon>
        <taxon>Pseudomonadati</taxon>
        <taxon>Pseudomonadota</taxon>
        <taxon>Gammaproteobacteria</taxon>
        <taxon>Vibrionales</taxon>
        <taxon>Vibrionaceae</taxon>
        <taxon>Vibrio</taxon>
    </lineage>
</organism>
<name>U3B794_VIBPR</name>
<accession>U3B794</accession>
<feature type="domain" description="ImpA N-terminal" evidence="2">
    <location>
        <begin position="14"/>
        <end position="153"/>
    </location>
</feature>
<reference evidence="3 4" key="1">
    <citation type="submission" date="2013-09" db="EMBL/GenBank/DDBJ databases">
        <title>Whole genome shotgun sequence of Vibrio proteolyticus NBRC 13287.</title>
        <authorList>
            <person name="Isaki S."/>
            <person name="Hosoyama A."/>
            <person name="Numata M."/>
            <person name="Hashimoto M."/>
            <person name="Hosoyama Y."/>
            <person name="Tsuchikane K."/>
            <person name="Noguchi M."/>
            <person name="Hirakata S."/>
            <person name="Ichikawa N."/>
            <person name="Ohji S."/>
            <person name="Yamazoe A."/>
            <person name="Fujita N."/>
        </authorList>
    </citation>
    <scope>NUCLEOTIDE SEQUENCE [LARGE SCALE GENOMIC DNA]</scope>
    <source>
        <strain evidence="3 4">NBRC 13287</strain>
    </source>
</reference>
<dbReference type="RefSeq" id="WP_021703716.1">
    <property type="nucleotide sequence ID" value="NZ_BATJ01000001.1"/>
</dbReference>
<sequence>MPFSKQNIEQLVVPIASDAVCGRYLKLDKSAFRPLRNEFNVAQTALRKLSQNPSEDELEDLQKACLASWQTLAESLLNQFETTTRDIELIAWFIAAQILLDSSLNSAANVLQWLAELAEQHWASLHPVLPEEKLKSTEPDQQQREQADAKVKAFFQLNGDSEESSIVYAPLLQQVLVGNVSFYDYQSAERKGEVNQLKAQVSAMALQQRAEIQERMDNTVRCIEQVERLASVVSQHTQNVGVSAANFGFVKALFQRLEHALHQLTGVKPTPKTTSAPTAVTSEQPENRVPSGADDGLTPYQAAQSYVVSGAPLSLSAGNLAQIATTNNMNRDLAFHLLREVSDYFRQSEPHSPVSFLLEKAIRWGYLPLPELLQEMMAEQGGDTLSKIFNAAGLNHLDQVTLPDVEMPAVDIENTSVPEKAPPVTESMSIEEHVSQTSTADTQSQQQSESHEPAGSTALRW</sequence>
<dbReference type="PANTHER" id="PTHR37951:SF1">
    <property type="entry name" value="TYPE VI SECRETION SYSTEM COMPONENT TSSA1"/>
    <property type="match status" value="1"/>
</dbReference>
<dbReference type="eggNOG" id="COG3515">
    <property type="taxonomic scope" value="Bacteria"/>
</dbReference>
<evidence type="ECO:0000313" key="4">
    <source>
        <dbReference type="Proteomes" id="UP000016570"/>
    </source>
</evidence>
<protein>
    <recommendedName>
        <fullName evidence="2">ImpA N-terminal domain-containing protein</fullName>
    </recommendedName>
</protein>
<dbReference type="InterPro" id="IPR010657">
    <property type="entry name" value="ImpA_N"/>
</dbReference>
<dbReference type="Pfam" id="PF06812">
    <property type="entry name" value="ImpA_N"/>
    <property type="match status" value="1"/>
</dbReference>
<feature type="compositionally biased region" description="Low complexity" evidence="1">
    <location>
        <begin position="267"/>
        <end position="282"/>
    </location>
</feature>
<dbReference type="AlphaFoldDB" id="U3B794"/>
<evidence type="ECO:0000256" key="1">
    <source>
        <dbReference type="SAM" id="MobiDB-lite"/>
    </source>
</evidence>
<dbReference type="EMBL" id="BATJ01000001">
    <property type="protein sequence ID" value="GAD65724.1"/>
    <property type="molecule type" value="Genomic_DNA"/>
</dbReference>